<feature type="region of interest" description="Disordered" evidence="1">
    <location>
        <begin position="143"/>
        <end position="170"/>
    </location>
</feature>
<feature type="compositionally biased region" description="Basic and acidic residues" evidence="1">
    <location>
        <begin position="155"/>
        <end position="170"/>
    </location>
</feature>
<protein>
    <submittedName>
        <fullName evidence="2">Uncharacterized protein</fullName>
    </submittedName>
</protein>
<reference evidence="2" key="1">
    <citation type="submission" date="2021-01" db="EMBL/GenBank/DDBJ databases">
        <authorList>
            <person name="Corre E."/>
            <person name="Pelletier E."/>
            <person name="Niang G."/>
            <person name="Scheremetjew M."/>
            <person name="Finn R."/>
            <person name="Kale V."/>
            <person name="Holt S."/>
            <person name="Cochrane G."/>
            <person name="Meng A."/>
            <person name="Brown T."/>
            <person name="Cohen L."/>
        </authorList>
    </citation>
    <scope>NUCLEOTIDE SEQUENCE</scope>
    <source>
        <strain evidence="2">Grunow 1884</strain>
    </source>
</reference>
<evidence type="ECO:0000313" key="2">
    <source>
        <dbReference type="EMBL" id="CAD9322873.1"/>
    </source>
</evidence>
<evidence type="ECO:0000256" key="1">
    <source>
        <dbReference type="SAM" id="MobiDB-lite"/>
    </source>
</evidence>
<accession>A0A7S1YY72</accession>
<organism evidence="2">
    <name type="scientific">Trieres chinensis</name>
    <name type="common">Marine centric diatom</name>
    <name type="synonym">Odontella sinensis</name>
    <dbReference type="NCBI Taxonomy" id="1514140"/>
    <lineage>
        <taxon>Eukaryota</taxon>
        <taxon>Sar</taxon>
        <taxon>Stramenopiles</taxon>
        <taxon>Ochrophyta</taxon>
        <taxon>Bacillariophyta</taxon>
        <taxon>Mediophyceae</taxon>
        <taxon>Biddulphiophycidae</taxon>
        <taxon>Eupodiscales</taxon>
        <taxon>Parodontellaceae</taxon>
        <taxon>Trieres</taxon>
    </lineage>
</organism>
<dbReference type="AlphaFoldDB" id="A0A7S1YY72"/>
<proteinExistence type="predicted"/>
<sequence length="170" mass="19861">MITSRVTFKGTIKVCFVPSLREMTETEICSTWYSRAEFNHMKKESFATVKTMRTRKGRRLDDCRHCQRGLEHYKSLAHMEQKQINKDCVIAAVLQEQRAQMHKGIKNEEDIRAASCNYSRWAGRLAQEAASSDANYVKGLMKKQNHLHPRMTDNSSRRPSTEEKMHRLRV</sequence>
<gene>
    <name evidence="2" type="ORF">OSIN01602_LOCUS2101</name>
</gene>
<name>A0A7S1YY72_TRICV</name>
<dbReference type="EMBL" id="HBGO01003772">
    <property type="protein sequence ID" value="CAD9322873.1"/>
    <property type="molecule type" value="Transcribed_RNA"/>
</dbReference>